<keyword evidence="7 9" id="KW-0326">Glycosidase</keyword>
<keyword evidence="6" id="KW-0325">Glycoprotein</keyword>
<reference evidence="11 12" key="1">
    <citation type="journal article" date="2018" name="Gigascience">
        <title>Genomes of trombidid mites reveal novel predicted allergens and laterally-transferred genes associated with secondary metabolism.</title>
        <authorList>
            <person name="Dong X."/>
            <person name="Chaisiri K."/>
            <person name="Xia D."/>
            <person name="Armstrong S.D."/>
            <person name="Fang Y."/>
            <person name="Donnelly M.J."/>
            <person name="Kadowaki T."/>
            <person name="McGarry J.W."/>
            <person name="Darby A.C."/>
            <person name="Makepeace B.L."/>
        </authorList>
    </citation>
    <scope>NUCLEOTIDE SEQUENCE [LARGE SCALE GENOMIC DNA]</scope>
    <source>
        <strain evidence="11">UoL-WK</strain>
    </source>
</reference>
<evidence type="ECO:0000256" key="2">
    <source>
        <dbReference type="ARBA" id="ARBA00007806"/>
    </source>
</evidence>
<dbReference type="InterPro" id="IPR030458">
    <property type="entry name" value="Glyco_hydro_31_AS"/>
</dbReference>
<dbReference type="CDD" id="cd00111">
    <property type="entry name" value="Trefoil"/>
    <property type="match status" value="1"/>
</dbReference>
<dbReference type="PROSITE" id="PS00707">
    <property type="entry name" value="GLYCOSYL_HYDROL_F31_2"/>
    <property type="match status" value="1"/>
</dbReference>
<dbReference type="InterPro" id="IPR000322">
    <property type="entry name" value="Glyco_hydro_31_TIM"/>
</dbReference>
<keyword evidence="12" id="KW-1185">Reference proteome</keyword>
<dbReference type="PANTHER" id="PTHR22762:SF131">
    <property type="entry name" value="GLYCOSIDE HYDROLASE FAMILY 31 N-TERMINAL DOMAIN-CONTAINING PROTEIN"/>
    <property type="match status" value="1"/>
</dbReference>
<dbReference type="InterPro" id="IPR030459">
    <property type="entry name" value="Glyco_hydro_31_CS"/>
</dbReference>
<dbReference type="OrthoDB" id="1334205at2759"/>
<dbReference type="InterPro" id="IPR011013">
    <property type="entry name" value="Gal_mutarotase_sf_dom"/>
</dbReference>
<comment type="subcellular location">
    <subcellularLocation>
        <location evidence="1">Membrane</location>
    </subcellularLocation>
</comment>
<comment type="caution">
    <text evidence="8">Lacks conserved residue(s) required for the propagation of feature annotation.</text>
</comment>
<evidence type="ECO:0000256" key="1">
    <source>
        <dbReference type="ARBA" id="ARBA00004370"/>
    </source>
</evidence>
<dbReference type="SUPFAM" id="SSF74650">
    <property type="entry name" value="Galactose mutarotase-like"/>
    <property type="match status" value="1"/>
</dbReference>
<dbReference type="SUPFAM" id="SSF51445">
    <property type="entry name" value="(Trans)glycosidases"/>
    <property type="match status" value="1"/>
</dbReference>
<dbReference type="SUPFAM" id="SSF57492">
    <property type="entry name" value="Trefoil"/>
    <property type="match status" value="1"/>
</dbReference>
<dbReference type="GO" id="GO:0005975">
    <property type="term" value="P:carbohydrate metabolic process"/>
    <property type="evidence" value="ECO:0007669"/>
    <property type="project" value="InterPro"/>
</dbReference>
<dbReference type="SUPFAM" id="SSF51011">
    <property type="entry name" value="Glycosyl hydrolase domain"/>
    <property type="match status" value="1"/>
</dbReference>
<dbReference type="Pfam" id="PF01055">
    <property type="entry name" value="Glyco_hydro_31_2nd"/>
    <property type="match status" value="1"/>
</dbReference>
<dbReference type="PANTHER" id="PTHR22762">
    <property type="entry name" value="ALPHA-GLUCOSIDASE"/>
    <property type="match status" value="1"/>
</dbReference>
<proteinExistence type="inferred from homology"/>
<feature type="domain" description="P-type" evidence="10">
    <location>
        <begin position="45"/>
        <end position="92"/>
    </location>
</feature>
<keyword evidence="4" id="KW-0472">Membrane</keyword>
<dbReference type="InterPro" id="IPR025887">
    <property type="entry name" value="Glyco_hydro_31_N_dom"/>
</dbReference>
<dbReference type="Gene3D" id="4.10.110.10">
    <property type="entry name" value="Spasmolytic Protein, domain 1"/>
    <property type="match status" value="1"/>
</dbReference>
<evidence type="ECO:0000256" key="4">
    <source>
        <dbReference type="ARBA" id="ARBA00023136"/>
    </source>
</evidence>
<evidence type="ECO:0000259" key="10">
    <source>
        <dbReference type="PROSITE" id="PS51448"/>
    </source>
</evidence>
<evidence type="ECO:0000313" key="12">
    <source>
        <dbReference type="Proteomes" id="UP000285301"/>
    </source>
</evidence>
<dbReference type="AlphaFoldDB" id="A0A3S3PHD5"/>
<accession>A0A3S3PHD5</accession>
<dbReference type="InterPro" id="IPR044913">
    <property type="entry name" value="P_trefoil_dom_sf"/>
</dbReference>
<organism evidence="11 12">
    <name type="scientific">Dinothrombium tinctorium</name>
    <dbReference type="NCBI Taxonomy" id="1965070"/>
    <lineage>
        <taxon>Eukaryota</taxon>
        <taxon>Metazoa</taxon>
        <taxon>Ecdysozoa</taxon>
        <taxon>Arthropoda</taxon>
        <taxon>Chelicerata</taxon>
        <taxon>Arachnida</taxon>
        <taxon>Acari</taxon>
        <taxon>Acariformes</taxon>
        <taxon>Trombidiformes</taxon>
        <taxon>Prostigmata</taxon>
        <taxon>Anystina</taxon>
        <taxon>Parasitengona</taxon>
        <taxon>Trombidioidea</taxon>
        <taxon>Trombidiidae</taxon>
        <taxon>Dinothrombium</taxon>
    </lineage>
</organism>
<dbReference type="GO" id="GO:0016020">
    <property type="term" value="C:membrane"/>
    <property type="evidence" value="ECO:0007669"/>
    <property type="project" value="UniProtKB-SubCell"/>
</dbReference>
<dbReference type="Pfam" id="PF21365">
    <property type="entry name" value="Glyco_hydro_31_3rd"/>
    <property type="match status" value="1"/>
</dbReference>
<dbReference type="GO" id="GO:0030246">
    <property type="term" value="F:carbohydrate binding"/>
    <property type="evidence" value="ECO:0007669"/>
    <property type="project" value="InterPro"/>
</dbReference>
<gene>
    <name evidence="11" type="ORF">B4U79_14895</name>
</gene>
<protein>
    <submittedName>
        <fullName evidence="11">Lysosomal alpha-glucosidase-like protein</fullName>
    </submittedName>
</protein>
<dbReference type="STRING" id="1965070.A0A3S3PHD5"/>
<dbReference type="Gene3D" id="3.20.20.80">
    <property type="entry name" value="Glycosidases"/>
    <property type="match status" value="1"/>
</dbReference>
<dbReference type="InterPro" id="IPR000519">
    <property type="entry name" value="P_trefoil_dom"/>
</dbReference>
<evidence type="ECO:0000256" key="6">
    <source>
        <dbReference type="ARBA" id="ARBA00023180"/>
    </source>
</evidence>
<dbReference type="Gene3D" id="2.60.40.1760">
    <property type="entry name" value="glycosyl hydrolase (family 31)"/>
    <property type="match status" value="1"/>
</dbReference>
<dbReference type="Proteomes" id="UP000285301">
    <property type="component" value="Unassembled WGS sequence"/>
</dbReference>
<dbReference type="PROSITE" id="PS00129">
    <property type="entry name" value="GLYCOSYL_HYDROL_F31_1"/>
    <property type="match status" value="1"/>
</dbReference>
<comment type="caution">
    <text evidence="11">The sequence shown here is derived from an EMBL/GenBank/DDBJ whole genome shotgun (WGS) entry which is preliminary data.</text>
</comment>
<dbReference type="EMBL" id="NCKU01000495">
    <property type="protein sequence ID" value="RWS15303.1"/>
    <property type="molecule type" value="Genomic_DNA"/>
</dbReference>
<dbReference type="CDD" id="cd14752">
    <property type="entry name" value="GH31_N"/>
    <property type="match status" value="1"/>
</dbReference>
<evidence type="ECO:0000256" key="3">
    <source>
        <dbReference type="ARBA" id="ARBA00022801"/>
    </source>
</evidence>
<dbReference type="InterPro" id="IPR013780">
    <property type="entry name" value="Glyco_hydro_b"/>
</dbReference>
<evidence type="ECO:0000256" key="8">
    <source>
        <dbReference type="PROSITE-ProRule" id="PRU00779"/>
    </source>
</evidence>
<feature type="disulfide bond" evidence="8">
    <location>
        <begin position="47"/>
        <end position="73"/>
    </location>
</feature>
<evidence type="ECO:0000256" key="7">
    <source>
        <dbReference type="ARBA" id="ARBA00023295"/>
    </source>
</evidence>
<keyword evidence="5 8" id="KW-1015">Disulfide bond</keyword>
<dbReference type="Gene3D" id="2.60.40.1180">
    <property type="entry name" value="Golgi alpha-mannosidase II"/>
    <property type="match status" value="2"/>
</dbReference>
<dbReference type="InterPro" id="IPR017853">
    <property type="entry name" value="GH"/>
</dbReference>
<dbReference type="GO" id="GO:0004558">
    <property type="term" value="F:alpha-1,4-glucosidase activity"/>
    <property type="evidence" value="ECO:0007669"/>
    <property type="project" value="TreeGrafter"/>
</dbReference>
<dbReference type="CDD" id="cd06602">
    <property type="entry name" value="GH31_MGAM_SI_GAA"/>
    <property type="match status" value="1"/>
</dbReference>
<dbReference type="InterPro" id="IPR048395">
    <property type="entry name" value="Glyco_hydro_31_C"/>
</dbReference>
<dbReference type="Pfam" id="PF13802">
    <property type="entry name" value="Gal_mutarotas_2"/>
    <property type="match status" value="1"/>
</dbReference>
<dbReference type="Pfam" id="PF00088">
    <property type="entry name" value="Trefoil"/>
    <property type="match status" value="1"/>
</dbReference>
<sequence length="899" mass="102132">IVTFYLSSFIHHDHNSLIIAKLVINFTPTLQGSSICSINCDLLEAKCSSVQFEKRIECLPNSSKQHCISIGCCWSEPKRFYSDVIPRCFFPDGYIGYNVTNIVYGDENIVVELQRLRPSGFPDDIEKVRVEINKLTDTLLQIKVKDAQNGRFVPSFPKLNIPKVDLKSPLYDVQVDFSGRLSVTRRSTKAIVFSTALTRLIFSNQFHQLSSQLPSKYVYGLGEHKEEFRKEANWKLLTLWNRDQAPTFNASLYGSHPFYFTVEENSSKSNGVFLFNSNAMDVILSPAPAITYRPIGGVLNFFVFVEETPAAVVADYIKLIGLPPMPPVWALGFHLCRWGYNTLNNTIEVWNRTRNAFIPFDVQWNDIDYMQNYNDFTVDPKRFNGLGEFVDHIHELGMRYVLILDPGVSGGEDPNTYPPYDDGIKMNLFVKDADDEVLIGRVWNKKGKTVFPDFTNPKAYAYWLLELKRLYSLVKFDGIWIDMNEVSNFEDGSLYGCPISPLEEPPYLPGGIPLYTKTLCMTAKTFAGKYYDVKNLFSTYETYVTNRALRSLRAGKRPFIISRSTFSGQGHYGSHWTGDISSTWEDMRYSIPAILDFNIFGIPFVGADICGFNGNTSVELCARWMSLGAFYPFSRNHNSWDTIAQDPVALGPIVVAAARNALGLRYMLLPHLYTLFYRAHNFGETVARALFFNFPHDKASYEIESEFMLGSALIIVPVLQIGARYVDAYLPPARWYNPNSYLEYHSKGEYFNLTAPLEKINVLLRGGSIIVIADPTLRVSEMRKADFSLTVALDEKNEAKGELYWDDGESIDAQRNGEFNLIEFKAENNSVSVTPKVIGYQAEKSLSGINVAGLLKKPSKVLLNAKPVNYSYFEETNYLRIDFKTPINLFTKFSLSWNI</sequence>
<evidence type="ECO:0000256" key="5">
    <source>
        <dbReference type="ARBA" id="ARBA00023157"/>
    </source>
</evidence>
<name>A0A3S3PHD5_9ACAR</name>
<feature type="non-terminal residue" evidence="11">
    <location>
        <position position="1"/>
    </location>
</feature>
<evidence type="ECO:0000256" key="9">
    <source>
        <dbReference type="RuleBase" id="RU361185"/>
    </source>
</evidence>
<comment type="similarity">
    <text evidence="2 9">Belongs to the glycosyl hydrolase 31 family.</text>
</comment>
<dbReference type="PROSITE" id="PS51448">
    <property type="entry name" value="P_TREFOIL_2"/>
    <property type="match status" value="1"/>
</dbReference>
<keyword evidence="3 9" id="KW-0378">Hydrolase</keyword>
<evidence type="ECO:0000313" key="11">
    <source>
        <dbReference type="EMBL" id="RWS15303.1"/>
    </source>
</evidence>